<organism evidence="1 2">
    <name type="scientific">Brugia timori</name>
    <dbReference type="NCBI Taxonomy" id="42155"/>
    <lineage>
        <taxon>Eukaryota</taxon>
        <taxon>Metazoa</taxon>
        <taxon>Ecdysozoa</taxon>
        <taxon>Nematoda</taxon>
        <taxon>Chromadorea</taxon>
        <taxon>Rhabditida</taxon>
        <taxon>Spirurina</taxon>
        <taxon>Spiruromorpha</taxon>
        <taxon>Filarioidea</taxon>
        <taxon>Onchocercidae</taxon>
        <taxon>Brugia</taxon>
    </lineage>
</organism>
<dbReference type="AlphaFoldDB" id="A0A3P7ZX30"/>
<accession>A0A3P7ZX30</accession>
<dbReference type="Proteomes" id="UP000280834">
    <property type="component" value="Unassembled WGS sequence"/>
</dbReference>
<proteinExistence type="predicted"/>
<keyword evidence="2" id="KW-1185">Reference proteome</keyword>
<sequence>MMYPFLNLNNHSGTLSIMHPVVELTFRQHIEVPPEIV</sequence>
<name>A0A3P7ZX30_9BILA</name>
<dbReference type="EMBL" id="UZAG01023655">
    <property type="protein sequence ID" value="VDO57308.1"/>
    <property type="molecule type" value="Genomic_DNA"/>
</dbReference>
<evidence type="ECO:0000313" key="1">
    <source>
        <dbReference type="EMBL" id="VDO57308.1"/>
    </source>
</evidence>
<protein>
    <submittedName>
        <fullName evidence="1">Uncharacterized protein</fullName>
    </submittedName>
</protein>
<gene>
    <name evidence="1" type="ORF">BTMF_LOCUS16082</name>
</gene>
<reference evidence="1 2" key="1">
    <citation type="submission" date="2018-11" db="EMBL/GenBank/DDBJ databases">
        <authorList>
            <consortium name="Pathogen Informatics"/>
        </authorList>
    </citation>
    <scope>NUCLEOTIDE SEQUENCE [LARGE SCALE GENOMIC DNA]</scope>
</reference>
<evidence type="ECO:0000313" key="2">
    <source>
        <dbReference type="Proteomes" id="UP000280834"/>
    </source>
</evidence>